<feature type="compositionally biased region" description="Low complexity" evidence="3">
    <location>
        <begin position="1135"/>
        <end position="1193"/>
    </location>
</feature>
<feature type="compositionally biased region" description="Polar residues" evidence="3">
    <location>
        <begin position="1489"/>
        <end position="1514"/>
    </location>
</feature>
<dbReference type="InParanoid" id="A0A2J7QRX9"/>
<comment type="subcellular location">
    <subcellularLocation>
        <location evidence="1">Nucleus</location>
    </subcellularLocation>
</comment>
<feature type="region of interest" description="Disordered" evidence="3">
    <location>
        <begin position="215"/>
        <end position="235"/>
    </location>
</feature>
<feature type="region of interest" description="Disordered" evidence="3">
    <location>
        <begin position="1212"/>
        <end position="1231"/>
    </location>
</feature>
<feature type="region of interest" description="Disordered" evidence="3">
    <location>
        <begin position="1381"/>
        <end position="1434"/>
    </location>
</feature>
<dbReference type="PANTHER" id="PTHR15502">
    <property type="entry name" value="CALCINEURIN-BINDING PROTEIN CABIN 1-RELATED"/>
    <property type="match status" value="1"/>
</dbReference>
<feature type="compositionally biased region" description="Polar residues" evidence="3">
    <location>
        <begin position="1382"/>
        <end position="1402"/>
    </location>
</feature>
<feature type="compositionally biased region" description="Polar residues" evidence="3">
    <location>
        <begin position="623"/>
        <end position="633"/>
    </location>
</feature>
<feature type="compositionally biased region" description="Polar residues" evidence="3">
    <location>
        <begin position="1075"/>
        <end position="1118"/>
    </location>
</feature>
<evidence type="ECO:0000256" key="3">
    <source>
        <dbReference type="SAM" id="MobiDB-lite"/>
    </source>
</evidence>
<feature type="compositionally biased region" description="Polar residues" evidence="3">
    <location>
        <begin position="899"/>
        <end position="929"/>
    </location>
</feature>
<proteinExistence type="predicted"/>
<evidence type="ECO:0000256" key="2">
    <source>
        <dbReference type="ARBA" id="ARBA00023242"/>
    </source>
</evidence>
<feature type="compositionally biased region" description="Basic and acidic residues" evidence="3">
    <location>
        <begin position="1555"/>
        <end position="1569"/>
    </location>
</feature>
<feature type="compositionally biased region" description="Basic and acidic residues" evidence="3">
    <location>
        <begin position="222"/>
        <end position="235"/>
    </location>
</feature>
<dbReference type="STRING" id="105785.A0A2J7QRX9"/>
<feature type="compositionally biased region" description="Polar residues" evidence="3">
    <location>
        <begin position="964"/>
        <end position="973"/>
    </location>
</feature>
<feature type="compositionally biased region" description="Low complexity" evidence="3">
    <location>
        <begin position="548"/>
        <end position="613"/>
    </location>
</feature>
<feature type="region of interest" description="Disordered" evidence="3">
    <location>
        <begin position="895"/>
        <end position="991"/>
    </location>
</feature>
<feature type="region of interest" description="Disordered" evidence="3">
    <location>
        <begin position="1071"/>
        <end position="1118"/>
    </location>
</feature>
<feature type="region of interest" description="Disordered" evidence="3">
    <location>
        <begin position="1133"/>
        <end position="1198"/>
    </location>
</feature>
<evidence type="ECO:0000256" key="1">
    <source>
        <dbReference type="ARBA" id="ARBA00004123"/>
    </source>
</evidence>
<keyword evidence="2" id="KW-0539">Nucleus</keyword>
<feature type="compositionally biased region" description="Basic and acidic residues" evidence="3">
    <location>
        <begin position="511"/>
        <end position="521"/>
    </location>
</feature>
<feature type="region of interest" description="Disordered" evidence="3">
    <location>
        <begin position="429"/>
        <end position="661"/>
    </location>
</feature>
<feature type="compositionally biased region" description="Low complexity" evidence="3">
    <location>
        <begin position="933"/>
        <end position="944"/>
    </location>
</feature>
<feature type="compositionally biased region" description="Polar residues" evidence="3">
    <location>
        <begin position="1410"/>
        <end position="1430"/>
    </location>
</feature>
<protein>
    <submittedName>
        <fullName evidence="4">Uncharacterized protein</fullName>
    </submittedName>
</protein>
<evidence type="ECO:0000313" key="5">
    <source>
        <dbReference type="Proteomes" id="UP000235965"/>
    </source>
</evidence>
<dbReference type="Proteomes" id="UP000235965">
    <property type="component" value="Unassembled WGS sequence"/>
</dbReference>
<feature type="region of interest" description="Disordered" evidence="3">
    <location>
        <begin position="1489"/>
        <end position="1582"/>
    </location>
</feature>
<feature type="compositionally biased region" description="Low complexity" evidence="3">
    <location>
        <begin position="1218"/>
        <end position="1230"/>
    </location>
</feature>
<dbReference type="GO" id="GO:0006325">
    <property type="term" value="P:chromatin organization"/>
    <property type="evidence" value="ECO:0007669"/>
    <property type="project" value="InterPro"/>
</dbReference>
<dbReference type="OrthoDB" id="77564at2759"/>
<accession>A0A2J7QRX9</accession>
<dbReference type="InterPro" id="IPR033053">
    <property type="entry name" value="Hir3/CABIN1"/>
</dbReference>
<dbReference type="GO" id="GO:0005634">
    <property type="term" value="C:nucleus"/>
    <property type="evidence" value="ECO:0007669"/>
    <property type="project" value="UniProtKB-SubCell"/>
</dbReference>
<sequence length="1582" mass="173703">MALARGSQLETKLNSCEPLKSEMEFLRQASAAQRCFQRALDIEASHSLMWIEYGSFVYMVHSFCSRLLKQETDSLSLEMFEILENRKEMMLDIAVKCFTTASKIWYAAGEDSGIQDERWLHQYMLGKVAEKRDHDPSVFLDHFAKACEHLHQTRASYARKISYNNPQNLAVEVLEVYYRIHACILKYLEQNEGRKLEEDTRALFEKLLKDAAEGPFMASSSRETEGKTESDEEQKKRQLIESIDCVIEDVPFMKKARLDLPLDICVMEDVIDVMEGLITRVVEGESRINQTLCTAETPDNINVNPVRNKDDGVEVIILDDTLHKTFESPNEVNMQVDPLSIDTETVVIKKEPVTEMVDCKELVVHELYTEANLDDIDLAMEVVEEIVVEEVIVDDELDQTSNSENKANIIKDECEEQITELKMLEASSDVRDVVGSSKVEASGDKCPQLSNTKMESGRYNRNGGDVDDECEDDDDDNDGDDEYDGDDDDDDDNDEVEEEEDDETEEEEEEKGGKDIKRNELHGASNMNLENETPKLPEQQPETEEMENMIPEIPINRRSSQETTTSTTTTTTTETSTANSTSSSSDSEGDSSSSNEDSSKSSSNSDSDNASDSNSEEADQAAETITRTTSTALTDKKKSQGPSPAKREDGRKKDYGDDELGGNYDHYELVRQCLVALEECVLRFPQHYKSLYRLTHFYFHSKFHRNISKCQDLLMGTYKCLPMEGRPANASFQGLFAERKNNNFFNGVWRIPVSEIDRPGSFASHMSRCVLLLMEVLREVRDHRMLLELCLQLRRTPEADKKYLRDSEREQLCRQALTLALQALRAKLRDGPITSGLVLEMYRAYLRVQRHLPQKESVFASLLSEAYKQHAKVETAVLDQAIRFCQQELIASRAAAHPSNATPAPTTLSQPVITMPPTTTGASTIVSAHQQRKAVTPAVKPAVASNHSSIQPPPRCRGRPPNVSHVSGTNTPLSSKSQSPSSRNIQKVPPQPLGSIIPANLSAPTLPYYPFHTLFSDPSLITAAVQSKLPAMLDPQVAALNFLNLHSHIGGYQAEFLRHFSTSTGEVSAPIIPNIPTSQTQKSHGTARSNNSSFVGTKGIQNLPMQQPTQPSSTSLPASISITPLLSTQASVPCSASTSTAPSTKYSSSKTNKSTPSLQQKLQASQALAKSTCSRSSVPNSSSSVPKPNSQISTSVTQLPLTVTTSSYTPPKDQAFFSSQQPKSSSNPNQYLSLLKGGEGMLTAGVSISQVTATPVNTTTTTKSASKLATFRKHSASSLQDQSSVSKDVTNISPSFKGSHSDSLKTQSRSDCSLVTKSHDVALRTATTLGSRNQNSGCKLPITSASGPSILSGQTQMIPISRSQSSAIGQDSSVYKEIQAPPKSSNHFMQRGQMNESTVNKTKSPETKDLNPSSIYKSQSGSKGSRSPGSLRNIGHEVTVTPSLSHSASATAAISMLSHLQQQNTELELVTKSKSATLDLPVAIPSSITITPKQQGSPDATFSRGQQGKQSSAGGDSFRPSKNKFKDTISITEVGRKVSSGSPGAKRMGAASAIRQDRQKEEKQDDKHGCAAGDSVEIITLE</sequence>
<dbReference type="EMBL" id="NEVH01011884">
    <property type="protein sequence ID" value="PNF31325.1"/>
    <property type="molecule type" value="Genomic_DNA"/>
</dbReference>
<organism evidence="4 5">
    <name type="scientific">Cryptotermes secundus</name>
    <dbReference type="NCBI Taxonomy" id="105785"/>
    <lineage>
        <taxon>Eukaryota</taxon>
        <taxon>Metazoa</taxon>
        <taxon>Ecdysozoa</taxon>
        <taxon>Arthropoda</taxon>
        <taxon>Hexapoda</taxon>
        <taxon>Insecta</taxon>
        <taxon>Pterygota</taxon>
        <taxon>Neoptera</taxon>
        <taxon>Polyneoptera</taxon>
        <taxon>Dictyoptera</taxon>
        <taxon>Blattodea</taxon>
        <taxon>Blattoidea</taxon>
        <taxon>Termitoidae</taxon>
        <taxon>Kalotermitidae</taxon>
        <taxon>Cryptotermitinae</taxon>
        <taxon>Cryptotermes</taxon>
    </lineage>
</organism>
<gene>
    <name evidence="4" type="ORF">B7P43_G11550</name>
</gene>
<keyword evidence="5" id="KW-1185">Reference proteome</keyword>
<reference evidence="4 5" key="1">
    <citation type="submission" date="2017-12" db="EMBL/GenBank/DDBJ databases">
        <title>Hemimetabolous genomes reveal molecular basis of termite eusociality.</title>
        <authorList>
            <person name="Harrison M.C."/>
            <person name="Jongepier E."/>
            <person name="Robertson H.M."/>
            <person name="Arning N."/>
            <person name="Bitard-Feildel T."/>
            <person name="Chao H."/>
            <person name="Childers C.P."/>
            <person name="Dinh H."/>
            <person name="Doddapaneni H."/>
            <person name="Dugan S."/>
            <person name="Gowin J."/>
            <person name="Greiner C."/>
            <person name="Han Y."/>
            <person name="Hu H."/>
            <person name="Hughes D.S.T."/>
            <person name="Huylmans A.-K."/>
            <person name="Kemena C."/>
            <person name="Kremer L.P.M."/>
            <person name="Lee S.L."/>
            <person name="Lopez-Ezquerra A."/>
            <person name="Mallet L."/>
            <person name="Monroy-Kuhn J.M."/>
            <person name="Moser A."/>
            <person name="Murali S.C."/>
            <person name="Muzny D.M."/>
            <person name="Otani S."/>
            <person name="Piulachs M.-D."/>
            <person name="Poelchau M."/>
            <person name="Qu J."/>
            <person name="Schaub F."/>
            <person name="Wada-Katsumata A."/>
            <person name="Worley K.C."/>
            <person name="Xie Q."/>
            <person name="Ylla G."/>
            <person name="Poulsen M."/>
            <person name="Gibbs R.A."/>
            <person name="Schal C."/>
            <person name="Richards S."/>
            <person name="Belles X."/>
            <person name="Korb J."/>
            <person name="Bornberg-Bauer E."/>
        </authorList>
    </citation>
    <scope>NUCLEOTIDE SEQUENCE [LARGE SCALE GENOMIC DNA]</scope>
    <source>
        <tissue evidence="4">Whole body</tissue>
    </source>
</reference>
<dbReference type="GO" id="GO:0031491">
    <property type="term" value="F:nucleosome binding"/>
    <property type="evidence" value="ECO:0007669"/>
    <property type="project" value="TreeGrafter"/>
</dbReference>
<comment type="caution">
    <text evidence="4">The sequence shown here is derived from an EMBL/GenBank/DDBJ whole genome shotgun (WGS) entry which is preliminary data.</text>
</comment>
<feature type="compositionally biased region" description="Acidic residues" evidence="3">
    <location>
        <begin position="465"/>
        <end position="510"/>
    </location>
</feature>
<evidence type="ECO:0000313" key="4">
    <source>
        <dbReference type="EMBL" id="PNF31325.1"/>
    </source>
</evidence>
<name>A0A2J7QRX9_9NEOP</name>
<feature type="compositionally biased region" description="Basic and acidic residues" evidence="3">
    <location>
        <begin position="645"/>
        <end position="655"/>
    </location>
</feature>
<dbReference type="PANTHER" id="PTHR15502:SF7">
    <property type="entry name" value="CALCINEURIN-BINDING PROTEIN CABIN-1"/>
    <property type="match status" value="1"/>
</dbReference>